<comment type="similarity">
    <text evidence="1">Belongs to the LRRFIP family.</text>
</comment>
<dbReference type="Pfam" id="PF09738">
    <property type="entry name" value="LRRFIP"/>
    <property type="match status" value="1"/>
</dbReference>
<dbReference type="GO" id="GO:0006355">
    <property type="term" value="P:regulation of DNA-templated transcription"/>
    <property type="evidence" value="ECO:0007669"/>
    <property type="project" value="InterPro"/>
</dbReference>
<feature type="coiled-coil region" evidence="3">
    <location>
        <begin position="365"/>
        <end position="399"/>
    </location>
</feature>
<dbReference type="AlphaFoldDB" id="A0A7R8CJ07"/>
<proteinExistence type="inferred from homology"/>
<dbReference type="EMBL" id="HG994593">
    <property type="protein sequence ID" value="CAF2838090.1"/>
    <property type="molecule type" value="Genomic_DNA"/>
</dbReference>
<sequence>MLDFLMWKKGGAGYVGHRGTHLLPSVDHMHTESVHGISPDVITVDAGYEDLSFMIVPSHSQRLFSLIKPFIYDHIHYYTSPLIVVCYWRASNKPSLSMESQNRLRSRNQSHKTETQQQSSGIMNKEEGLDLISAEEAEVRISAKRQARFEARNMRMKEIEKKRKEEEKDPTSGNTSGPDSTLIKEEKRNQQRNYSSPRKSSSDCSSEGESENYNSNVRDLKIELKELEEKFRKTMVTNAGLDNEKSSLVYQIDLLKDRLEERDELHSLVKKELREKHRQVELLKKSHDDAERSVRLLQAQLDEQCLLLTERGFVKVGSTELIDTNDDDTIFPPKEEQEKRTRGIVSNETAHILSACGSGPLDLQIKRLAEERNDLQDTVGRLKLDLEEQKTNNLKLERLTSEEDAEKEAKRLIDEYKFKFQKCEQDSATLATNVARLETQVVRFKTAAETAERSEHELKAERRKLQRELRESSTRIDELETSNKHLEARLAKLKTAKSNLLKEL</sequence>
<feature type="coiled-coil region" evidence="3">
    <location>
        <begin position="273"/>
        <end position="300"/>
    </location>
</feature>
<evidence type="ECO:0000313" key="6">
    <source>
        <dbReference type="Proteomes" id="UP000675881"/>
    </source>
</evidence>
<evidence type="ECO:0000256" key="1">
    <source>
        <dbReference type="ARBA" id="ARBA00008275"/>
    </source>
</evidence>
<feature type="compositionally biased region" description="Low complexity" evidence="4">
    <location>
        <begin position="195"/>
        <end position="214"/>
    </location>
</feature>
<keyword evidence="6" id="KW-1185">Reference proteome</keyword>
<protein>
    <submittedName>
        <fullName evidence="5">Leucine-rich repeat flightless-interacting protein 2</fullName>
    </submittedName>
</protein>
<dbReference type="OrthoDB" id="10028421at2759"/>
<accession>A0A7R8CJ07</accession>
<gene>
    <name evidence="5" type="ORF">LSAA_4815</name>
</gene>
<feature type="region of interest" description="Disordered" evidence="4">
    <location>
        <begin position="152"/>
        <end position="214"/>
    </location>
</feature>
<name>A0A7R8CJ07_LEPSM</name>
<dbReference type="Proteomes" id="UP000675881">
    <property type="component" value="Chromosome 14"/>
</dbReference>
<dbReference type="InterPro" id="IPR019139">
    <property type="entry name" value="LRRFIP1/2"/>
</dbReference>
<evidence type="ECO:0000256" key="4">
    <source>
        <dbReference type="SAM" id="MobiDB-lite"/>
    </source>
</evidence>
<evidence type="ECO:0000256" key="2">
    <source>
        <dbReference type="ARBA" id="ARBA00023054"/>
    </source>
</evidence>
<keyword evidence="2 3" id="KW-0175">Coiled coil</keyword>
<feature type="coiled-coil region" evidence="3">
    <location>
        <begin position="434"/>
        <end position="503"/>
    </location>
</feature>
<evidence type="ECO:0000313" key="5">
    <source>
        <dbReference type="EMBL" id="CAF2838090.1"/>
    </source>
</evidence>
<dbReference type="PANTHER" id="PTHR19212:SF0">
    <property type="entry name" value="LD07988P"/>
    <property type="match status" value="1"/>
</dbReference>
<dbReference type="PANTHER" id="PTHR19212">
    <property type="entry name" value="LEUCINE RICH REPEAT IN FLII INTERACTING PROTEIN"/>
    <property type="match status" value="1"/>
</dbReference>
<feature type="region of interest" description="Disordered" evidence="4">
    <location>
        <begin position="99"/>
        <end position="125"/>
    </location>
</feature>
<dbReference type="Gene3D" id="1.20.5.4090">
    <property type="match status" value="1"/>
</dbReference>
<feature type="compositionally biased region" description="Basic and acidic residues" evidence="4">
    <location>
        <begin position="152"/>
        <end position="170"/>
    </location>
</feature>
<organism evidence="5 6">
    <name type="scientific">Lepeophtheirus salmonis</name>
    <name type="common">Salmon louse</name>
    <name type="synonym">Caligus salmonis</name>
    <dbReference type="NCBI Taxonomy" id="72036"/>
    <lineage>
        <taxon>Eukaryota</taxon>
        <taxon>Metazoa</taxon>
        <taxon>Ecdysozoa</taxon>
        <taxon>Arthropoda</taxon>
        <taxon>Crustacea</taxon>
        <taxon>Multicrustacea</taxon>
        <taxon>Hexanauplia</taxon>
        <taxon>Copepoda</taxon>
        <taxon>Siphonostomatoida</taxon>
        <taxon>Caligidae</taxon>
        <taxon>Lepeophtheirus</taxon>
    </lineage>
</organism>
<evidence type="ECO:0000256" key="3">
    <source>
        <dbReference type="SAM" id="Coils"/>
    </source>
</evidence>
<reference evidence="5" key="1">
    <citation type="submission" date="2021-02" db="EMBL/GenBank/DDBJ databases">
        <authorList>
            <person name="Bekaert M."/>
        </authorList>
    </citation>
    <scope>NUCLEOTIDE SEQUENCE</scope>
    <source>
        <strain evidence="5">IoA-00</strain>
    </source>
</reference>